<feature type="transmembrane region" description="Helical" evidence="1">
    <location>
        <begin position="385"/>
        <end position="405"/>
    </location>
</feature>
<feature type="transmembrane region" description="Helical" evidence="1">
    <location>
        <begin position="492"/>
        <end position="510"/>
    </location>
</feature>
<feature type="transmembrane region" description="Helical" evidence="1">
    <location>
        <begin position="258"/>
        <end position="283"/>
    </location>
</feature>
<feature type="transmembrane region" description="Helical" evidence="1">
    <location>
        <begin position="314"/>
        <end position="331"/>
    </location>
</feature>
<accession>A0A1I1ISY0</accession>
<feature type="transmembrane region" description="Helical" evidence="1">
    <location>
        <begin position="230"/>
        <end position="246"/>
    </location>
</feature>
<feature type="transmembrane region" description="Helical" evidence="1">
    <location>
        <begin position="23"/>
        <end position="43"/>
    </location>
</feature>
<feature type="transmembrane region" description="Helical" evidence="1">
    <location>
        <begin position="338"/>
        <end position="358"/>
    </location>
</feature>
<keyword evidence="3" id="KW-1185">Reference proteome</keyword>
<proteinExistence type="predicted"/>
<dbReference type="Proteomes" id="UP000198832">
    <property type="component" value="Unassembled WGS sequence"/>
</dbReference>
<sequence>MILLGSILVITQAEVAPVDVARFGAYLAGWIVLPGTLAWRWLGLRREARPLGEDLAIGALVGYVIEFPVYLGCLAAGHPRLYLLWPAIAIALSLAHPSRRLLWTRRGERMPLAWSWGISAGAAYVLTWFAHEVWAVSPVTTSGLRRPYIDEPFHLALATGLKEFFPPRITYVADEHLEYHWLSHLHVAAASWASGVEPIVLLRSLSLPTLTVFVCVALAFVAVRLSDARWTGLAVMAGLLVAPVNFSNWSDGSGERFLVVRIMASPSAGFVNAALVVGVLLALEMLRGKWRGPAVWLAMALSMIAMIGAKSTSLPTLMAGLVAATLIAVMVDRSRAITAAGLAVLSVVAFVVGMYLFFGGGGTHGLAWSPFTFTSEFGALSRGEAALAAVSSLGYLSTGAGALAWLARGGWRQPDRVFLVVLCASGLGAGLAFHQEGLSEYYFVYVVFLPMLLGGVLGLHAVWPAFSALIAVPPPTATGRITRWLPSPIGRLLVGALVVGLIAGLLLIAVDREAVPTATTVRDLDYVVETKVFPMTLVLLVVGGIALATTVAARARGLTNPTKLLMPALILAFVGTGLAPTTARALELATGRDSAVAPPQPAAIAAGGIVAARWLRAHAAPQDLVATNAHCAVPRAEPCDARQFWMAAYSERQFLVEGWAYVPREASGPDERQVSSVISPFWDHSLLTANDAAFQTPTQERLDALRERGVRWLLVDRAYPVDLDGLVSLTRKRFSAGRFTVLQLS</sequence>
<organism evidence="2 3">
    <name type="scientific">Nocardioides terrae</name>
    <dbReference type="NCBI Taxonomy" id="574651"/>
    <lineage>
        <taxon>Bacteria</taxon>
        <taxon>Bacillati</taxon>
        <taxon>Actinomycetota</taxon>
        <taxon>Actinomycetes</taxon>
        <taxon>Propionibacteriales</taxon>
        <taxon>Nocardioidaceae</taxon>
        <taxon>Nocardioides</taxon>
    </lineage>
</organism>
<name>A0A1I1ISY0_9ACTN</name>
<feature type="transmembrane region" description="Helical" evidence="1">
    <location>
        <begin position="564"/>
        <end position="583"/>
    </location>
</feature>
<reference evidence="2 3" key="1">
    <citation type="submission" date="2016-10" db="EMBL/GenBank/DDBJ databases">
        <authorList>
            <person name="de Groot N.N."/>
        </authorList>
    </citation>
    <scope>NUCLEOTIDE SEQUENCE [LARGE SCALE GENOMIC DNA]</scope>
    <source>
        <strain evidence="2 3">CGMCC 1.7056</strain>
    </source>
</reference>
<feature type="transmembrane region" description="Helical" evidence="1">
    <location>
        <begin position="441"/>
        <end position="472"/>
    </location>
</feature>
<feature type="transmembrane region" description="Helical" evidence="1">
    <location>
        <begin position="532"/>
        <end position="552"/>
    </location>
</feature>
<dbReference type="RefSeq" id="WP_091123000.1">
    <property type="nucleotide sequence ID" value="NZ_FOLB01000006.1"/>
</dbReference>
<evidence type="ECO:0000313" key="2">
    <source>
        <dbReference type="EMBL" id="SFC39344.1"/>
    </source>
</evidence>
<dbReference type="AlphaFoldDB" id="A0A1I1ISY0"/>
<evidence type="ECO:0000256" key="1">
    <source>
        <dbReference type="SAM" id="Phobius"/>
    </source>
</evidence>
<feature type="transmembrane region" description="Helical" evidence="1">
    <location>
        <begin position="205"/>
        <end position="223"/>
    </location>
</feature>
<protein>
    <submittedName>
        <fullName evidence="2">Uncharacterized protein</fullName>
    </submittedName>
</protein>
<dbReference type="STRING" id="574651.SAMN04487968_10663"/>
<feature type="transmembrane region" description="Helical" evidence="1">
    <location>
        <begin position="290"/>
        <end position="308"/>
    </location>
</feature>
<feature type="transmembrane region" description="Helical" evidence="1">
    <location>
        <begin position="114"/>
        <end position="131"/>
    </location>
</feature>
<keyword evidence="1" id="KW-0812">Transmembrane</keyword>
<dbReference type="EMBL" id="FOLB01000006">
    <property type="protein sequence ID" value="SFC39344.1"/>
    <property type="molecule type" value="Genomic_DNA"/>
</dbReference>
<keyword evidence="1" id="KW-0472">Membrane</keyword>
<gene>
    <name evidence="2" type="ORF">SAMN04487968_10663</name>
</gene>
<evidence type="ECO:0000313" key="3">
    <source>
        <dbReference type="Proteomes" id="UP000198832"/>
    </source>
</evidence>
<keyword evidence="1" id="KW-1133">Transmembrane helix</keyword>
<feature type="transmembrane region" description="Helical" evidence="1">
    <location>
        <begin position="83"/>
        <end position="102"/>
    </location>
</feature>
<dbReference type="OrthoDB" id="3328598at2"/>
<feature type="transmembrane region" description="Helical" evidence="1">
    <location>
        <begin position="55"/>
        <end position="77"/>
    </location>
</feature>